<evidence type="ECO:0000313" key="2">
    <source>
        <dbReference type="Proteomes" id="UP000675920"/>
    </source>
</evidence>
<sequence>MFDLLKDIGKYQGIPPYASEHYGVYQPLLGWQSSLTRKWIQRADVKADPRLRRILDANLVPGVDSVNYSAAGAGGGFTWPDAYTAAPGDPARLQREWRVLVAREMNSQVLLVAADAVKQWVVAHDGKLPEPAEWKTVFGAEAIKLFLGQANRRLTDIFMAQHHATPTIQNDLVKASVLEAMKYESQVAGMIAAFANGTDGLDPAKLAGLFIVLAPPSLDDLLRAPDPLASIDPRNTAGALSPVGFVHLFRQYFFDLGNFIGEPVEHIWLAPGTTIELVEVSTRKVLIEQTLESLTETSQRSERSALVKDEISDAVKDSNQSSTKLGVSQTSTVNLYVYQGTVSANFGVESTRNTARETAHKQNREQSEKLASDIKQSFKSVFRTVTETTDTTSRRHVITNPGDKLINYELRRKMRRVGVQVQDIGTRLCWQVFIDDPGATLGLAELVHLVDSPALDNLKEPEKMPAPVALTEKVIVPLPFLPILDYTNNNAHYEYAYVDPPGARYAGKALSKIMGVEDEDDRDDQTIMGPFLFAKMPAQTGYELDEVRLLGVQGNKIADLRDKRVVDRVQGSYELTMQRVHFGGENVINLEMELVYRPTDAERARIDAANAKAQEKYDADKRRLLRESYMEQVRKRIKDANAIGARPSWDLREEERTVVYRKLIERLMVDSWKLPDTEQNRRLSHVRSEIVRSIFDVDSMLYFVAPEWWMPRRRSGKLDLTIEQMGQPVSLADDDVVRWGGERRPDNYRITEDSAPAKLGSSLGWLLQLDGDNLRNAFLNAPWVKAVIPIRPGRERAALNWLRDGIETAENDGWDTPYIGTEAEFAGKTLGEVLEIVAERLEVQNADIASVLASDSVFEHGFDPLAGGFDAGVAANEVFSQWISVLPTDQIVAMEYVPQDLTATARPAPAPAPTPAPTPTPTPTPAPAPRPAPTPGPTPAPPPA</sequence>
<proteinExistence type="predicted"/>
<protein>
    <submittedName>
        <fullName evidence="3">Uncharacterized protein</fullName>
    </submittedName>
</protein>
<accession>A0A8B6XA00</accession>
<organism evidence="2 3">
    <name type="scientific">Derxia gummosa DSM 723</name>
    <dbReference type="NCBI Taxonomy" id="1121388"/>
    <lineage>
        <taxon>Bacteria</taxon>
        <taxon>Pseudomonadati</taxon>
        <taxon>Pseudomonadota</taxon>
        <taxon>Betaproteobacteria</taxon>
        <taxon>Burkholderiales</taxon>
        <taxon>Alcaligenaceae</taxon>
        <taxon>Derxia</taxon>
    </lineage>
</organism>
<evidence type="ECO:0000313" key="3">
    <source>
        <dbReference type="RefSeq" id="WP_051378716.1"/>
    </source>
</evidence>
<name>A0A8B6XA00_9BURK</name>
<dbReference type="Proteomes" id="UP000675920">
    <property type="component" value="Unplaced"/>
</dbReference>
<evidence type="ECO:0000256" key="1">
    <source>
        <dbReference type="SAM" id="MobiDB-lite"/>
    </source>
</evidence>
<keyword evidence="2" id="KW-1185">Reference proteome</keyword>
<dbReference type="AlphaFoldDB" id="A0A8B6XA00"/>
<reference evidence="3" key="1">
    <citation type="submission" date="2025-08" db="UniProtKB">
        <authorList>
            <consortium name="RefSeq"/>
        </authorList>
    </citation>
    <scope>IDENTIFICATION</scope>
</reference>
<feature type="compositionally biased region" description="Pro residues" evidence="1">
    <location>
        <begin position="908"/>
        <end position="944"/>
    </location>
</feature>
<feature type="region of interest" description="Disordered" evidence="1">
    <location>
        <begin position="903"/>
        <end position="944"/>
    </location>
</feature>
<dbReference type="RefSeq" id="WP_051378716.1">
    <property type="nucleotide sequence ID" value="NZ_AXWS01000013.1"/>
</dbReference>